<evidence type="ECO:0000256" key="1">
    <source>
        <dbReference type="SAM" id="Phobius"/>
    </source>
</evidence>
<evidence type="ECO:0000313" key="3">
    <source>
        <dbReference type="Proteomes" id="UP000253508"/>
    </source>
</evidence>
<proteinExistence type="predicted"/>
<keyword evidence="1" id="KW-0812">Transmembrane</keyword>
<dbReference type="InterPro" id="IPR021414">
    <property type="entry name" value="DUF3054"/>
</dbReference>
<keyword evidence="1" id="KW-1133">Transmembrane helix</keyword>
<protein>
    <submittedName>
        <fullName evidence="2">DUF3054 domain-containing protein</fullName>
    </submittedName>
</protein>
<dbReference type="EMBL" id="QORO01000003">
    <property type="protein sequence ID" value="RCK58552.1"/>
    <property type="molecule type" value="Genomic_DNA"/>
</dbReference>
<accession>A0A367Y0H0</accession>
<keyword evidence="1" id="KW-0472">Membrane</keyword>
<feature type="transmembrane region" description="Helical" evidence="1">
    <location>
        <begin position="76"/>
        <end position="93"/>
    </location>
</feature>
<dbReference type="Pfam" id="PF11255">
    <property type="entry name" value="DUF3054"/>
    <property type="match status" value="1"/>
</dbReference>
<dbReference type="AlphaFoldDB" id="A0A367Y0H0"/>
<comment type="caution">
    <text evidence="2">The sequence shown here is derived from an EMBL/GenBank/DDBJ whole genome shotgun (WGS) entry which is preliminary data.</text>
</comment>
<feature type="transmembrane region" description="Helical" evidence="1">
    <location>
        <begin position="12"/>
        <end position="32"/>
    </location>
</feature>
<dbReference type="Proteomes" id="UP000253508">
    <property type="component" value="Unassembled WGS sequence"/>
</dbReference>
<reference evidence="2 3" key="1">
    <citation type="submission" date="2018-07" db="EMBL/GenBank/DDBJ databases">
        <title>Microbacterium endoborsara sp. nov., a novel actinobacterium isolated from Borszczowia aralocaspica.</title>
        <authorList>
            <person name="An D."/>
        </authorList>
    </citation>
    <scope>NUCLEOTIDE SEQUENCE [LARGE SCALE GENOMIC DNA]</scope>
    <source>
        <strain evidence="2 3">C1.15228</strain>
    </source>
</reference>
<sequence>MPPRYREGMRRHPWIPALIDLVLIVAFAGIGMSSHEESVNAATLLTVAWPFVVGGAIGWLVCLAWKNPAAPLRTGIPVWILAAGGGMALRVATGGGFAVPFLIVTLIVLAVFLVGWRAIAALVTRIRARRAA</sequence>
<feature type="transmembrane region" description="Helical" evidence="1">
    <location>
        <begin position="99"/>
        <end position="123"/>
    </location>
</feature>
<keyword evidence="3" id="KW-1185">Reference proteome</keyword>
<organism evidence="2 3">
    <name type="scientific">Microbacterium sorbitolivorans</name>
    <dbReference type="NCBI Taxonomy" id="1867410"/>
    <lineage>
        <taxon>Bacteria</taxon>
        <taxon>Bacillati</taxon>
        <taxon>Actinomycetota</taxon>
        <taxon>Actinomycetes</taxon>
        <taxon>Micrococcales</taxon>
        <taxon>Microbacteriaceae</taxon>
        <taxon>Microbacterium</taxon>
    </lineage>
</organism>
<dbReference type="OrthoDB" id="3698172at2"/>
<name>A0A367Y0H0_9MICO</name>
<feature type="transmembrane region" description="Helical" evidence="1">
    <location>
        <begin position="44"/>
        <end position="64"/>
    </location>
</feature>
<gene>
    <name evidence="2" type="ORF">DTO57_10355</name>
</gene>
<evidence type="ECO:0000313" key="2">
    <source>
        <dbReference type="EMBL" id="RCK58552.1"/>
    </source>
</evidence>